<dbReference type="PANTHER" id="PTHR34265">
    <property type="entry name" value="TYPE III PANTOTHENATE KINASE"/>
    <property type="match status" value="1"/>
</dbReference>
<keyword evidence="11 16" id="KW-0067">ATP-binding</keyword>
<evidence type="ECO:0000256" key="15">
    <source>
        <dbReference type="ARBA" id="ARBA00040883"/>
    </source>
</evidence>
<sequence>MMLLVDAGNTRIKWALVDGTIWLAEGVLEHDEAARLAELATGQQKPARAVCVSVAGDKIKDAITGALASIGLEPEWFHSSAECCGVSNGYEDPTQLGADRWAALVGARALHRASCLVVCAGTATTIDLLDADGRFQGGLILPGEHLMRQALAGNTAQLPFAEGRFEARPRNTMDAIVSGCRQAQIGAIERMFRSIAANPDAVCLLAGGASAALAPLLSIPVRRVEHLVLRGLAVAADTSPRLPANWRV</sequence>
<comment type="caution">
    <text evidence="17">The sequence shown here is derived from an EMBL/GenBank/DDBJ whole genome shotgun (WGS) entry which is preliminary data.</text>
</comment>
<feature type="binding site" evidence="16">
    <location>
        <position position="90"/>
    </location>
    <ligand>
        <name>substrate</name>
    </ligand>
</feature>
<dbReference type="InterPro" id="IPR043129">
    <property type="entry name" value="ATPase_NBD"/>
</dbReference>
<evidence type="ECO:0000256" key="8">
    <source>
        <dbReference type="ARBA" id="ARBA00022679"/>
    </source>
</evidence>
<name>A0A972FDZ4_9RHOO</name>
<evidence type="ECO:0000256" key="1">
    <source>
        <dbReference type="ARBA" id="ARBA00001206"/>
    </source>
</evidence>
<dbReference type="InterPro" id="IPR004619">
    <property type="entry name" value="Type_III_PanK"/>
</dbReference>
<evidence type="ECO:0000256" key="13">
    <source>
        <dbReference type="ARBA" id="ARBA00022993"/>
    </source>
</evidence>
<protein>
    <recommendedName>
        <fullName evidence="15 16">Type III pantothenate kinase</fullName>
        <ecNumber evidence="6 16">2.7.1.33</ecNumber>
    </recommendedName>
    <alternativeName>
        <fullName evidence="16">PanK-III</fullName>
    </alternativeName>
    <alternativeName>
        <fullName evidence="16">Pantothenic acid kinase</fullName>
    </alternativeName>
</protein>
<evidence type="ECO:0000256" key="9">
    <source>
        <dbReference type="ARBA" id="ARBA00022741"/>
    </source>
</evidence>
<accession>A0A972FDZ4</accession>
<evidence type="ECO:0000256" key="16">
    <source>
        <dbReference type="HAMAP-Rule" id="MF_01274"/>
    </source>
</evidence>
<evidence type="ECO:0000256" key="7">
    <source>
        <dbReference type="ARBA" id="ARBA00022490"/>
    </source>
</evidence>
<comment type="function">
    <text evidence="16">Catalyzes the phosphorylation of pantothenate (Pan), the first step in CoA biosynthesis.</text>
</comment>
<dbReference type="GO" id="GO:0015937">
    <property type="term" value="P:coenzyme A biosynthetic process"/>
    <property type="evidence" value="ECO:0007669"/>
    <property type="project" value="UniProtKB-UniRule"/>
</dbReference>
<keyword evidence="13 16" id="KW-0173">Coenzyme A biosynthesis</keyword>
<evidence type="ECO:0000256" key="2">
    <source>
        <dbReference type="ARBA" id="ARBA00001958"/>
    </source>
</evidence>
<evidence type="ECO:0000256" key="10">
    <source>
        <dbReference type="ARBA" id="ARBA00022777"/>
    </source>
</evidence>
<evidence type="ECO:0000256" key="4">
    <source>
        <dbReference type="ARBA" id="ARBA00005225"/>
    </source>
</evidence>
<dbReference type="Gene3D" id="3.30.420.40">
    <property type="match status" value="2"/>
</dbReference>
<organism evidence="17 18">
    <name type="scientific">Azoarcus taiwanensis</name>
    <dbReference type="NCBI Taxonomy" id="666964"/>
    <lineage>
        <taxon>Bacteria</taxon>
        <taxon>Pseudomonadati</taxon>
        <taxon>Pseudomonadota</taxon>
        <taxon>Betaproteobacteria</taxon>
        <taxon>Rhodocyclales</taxon>
        <taxon>Zoogloeaceae</taxon>
        <taxon>Azoarcus</taxon>
    </lineage>
</organism>
<dbReference type="Proteomes" id="UP000599523">
    <property type="component" value="Unassembled WGS sequence"/>
</dbReference>
<dbReference type="Pfam" id="PF03309">
    <property type="entry name" value="Pan_kinase"/>
    <property type="match status" value="1"/>
</dbReference>
<comment type="cofactor">
    <cofactor evidence="16">
        <name>NH4(+)</name>
        <dbReference type="ChEBI" id="CHEBI:28938"/>
    </cofactor>
    <cofactor evidence="16">
        <name>K(+)</name>
        <dbReference type="ChEBI" id="CHEBI:29103"/>
    </cofactor>
    <text evidence="16">A monovalent cation. Ammonium or potassium.</text>
</comment>
<dbReference type="RefSeq" id="WP_168987735.1">
    <property type="nucleotide sequence ID" value="NZ_CAWPHM010000262.1"/>
</dbReference>
<feature type="binding site" evidence="16">
    <location>
        <begin position="97"/>
        <end position="100"/>
    </location>
    <ligand>
        <name>substrate</name>
    </ligand>
</feature>
<dbReference type="GO" id="GO:0005524">
    <property type="term" value="F:ATP binding"/>
    <property type="evidence" value="ECO:0007669"/>
    <property type="project" value="UniProtKB-UniRule"/>
</dbReference>
<dbReference type="GO" id="GO:0004594">
    <property type="term" value="F:pantothenate kinase activity"/>
    <property type="evidence" value="ECO:0007669"/>
    <property type="project" value="UniProtKB-UniRule"/>
</dbReference>
<comment type="caution">
    <text evidence="16">Lacks conserved residue(s) required for the propagation of feature annotation.</text>
</comment>
<evidence type="ECO:0000313" key="18">
    <source>
        <dbReference type="Proteomes" id="UP000599523"/>
    </source>
</evidence>
<comment type="pathway">
    <text evidence="4 16">Cofactor biosynthesis; coenzyme A biosynthesis; CoA from (R)-pantothenate: step 1/5.</text>
</comment>
<dbReference type="GO" id="GO:0005737">
    <property type="term" value="C:cytoplasm"/>
    <property type="evidence" value="ECO:0007669"/>
    <property type="project" value="UniProtKB-SubCell"/>
</dbReference>
<keyword evidence="7 16" id="KW-0963">Cytoplasm</keyword>
<proteinExistence type="inferred from homology"/>
<reference evidence="17" key="1">
    <citation type="submission" date="2019-12" db="EMBL/GenBank/DDBJ databases">
        <title>Comparative genomics gives insights into the taxonomy of the Azoarcus-Aromatoleum group and reveals separate origins of nif in the plant-associated Azoarcus and non-plant-associated Aromatoleum sub-groups.</title>
        <authorList>
            <person name="Lafos M."/>
            <person name="Maluk M."/>
            <person name="Batista M."/>
            <person name="Junghare M."/>
            <person name="Carmona M."/>
            <person name="Faoro H."/>
            <person name="Cruz L.M."/>
            <person name="Battistoni F."/>
            <person name="De Souza E."/>
            <person name="Pedrosa F."/>
            <person name="Chen W.-M."/>
            <person name="Poole P.S."/>
            <person name="Dixon R.A."/>
            <person name="James E.K."/>
        </authorList>
    </citation>
    <scope>NUCLEOTIDE SEQUENCE</scope>
    <source>
        <strain evidence="17">NSC3</strain>
    </source>
</reference>
<keyword evidence="18" id="KW-1185">Reference proteome</keyword>
<keyword evidence="9 16" id="KW-0547">Nucleotide-binding</keyword>
<dbReference type="EMBL" id="WTVM01000038">
    <property type="protein sequence ID" value="NMG02970.1"/>
    <property type="molecule type" value="Genomic_DNA"/>
</dbReference>
<evidence type="ECO:0000256" key="12">
    <source>
        <dbReference type="ARBA" id="ARBA00022958"/>
    </source>
</evidence>
<dbReference type="AlphaFoldDB" id="A0A972FDZ4"/>
<comment type="subcellular location">
    <subcellularLocation>
        <location evidence="3 16">Cytoplasm</location>
    </subcellularLocation>
</comment>
<dbReference type="EC" id="2.7.1.33" evidence="6 16"/>
<evidence type="ECO:0000256" key="5">
    <source>
        <dbReference type="ARBA" id="ARBA00011738"/>
    </source>
</evidence>
<evidence type="ECO:0000256" key="6">
    <source>
        <dbReference type="ARBA" id="ARBA00012102"/>
    </source>
</evidence>
<evidence type="ECO:0000256" key="11">
    <source>
        <dbReference type="ARBA" id="ARBA00022840"/>
    </source>
</evidence>
<comment type="subunit">
    <text evidence="5 16">Homodimer.</text>
</comment>
<keyword evidence="8 16" id="KW-0808">Transferase</keyword>
<dbReference type="SUPFAM" id="SSF53067">
    <property type="entry name" value="Actin-like ATPase domain"/>
    <property type="match status" value="2"/>
</dbReference>
<dbReference type="PANTHER" id="PTHR34265:SF1">
    <property type="entry name" value="TYPE III PANTOTHENATE KINASE"/>
    <property type="match status" value="1"/>
</dbReference>
<feature type="active site" description="Proton acceptor" evidence="16">
    <location>
        <position position="99"/>
    </location>
</feature>
<feature type="binding site" evidence="16">
    <location>
        <position position="122"/>
    </location>
    <ligand>
        <name>ATP</name>
        <dbReference type="ChEBI" id="CHEBI:30616"/>
    </ligand>
</feature>
<comment type="similarity">
    <text evidence="14 16">Belongs to the type III pantothenate kinase family.</text>
</comment>
<feature type="binding site" evidence="16">
    <location>
        <begin position="6"/>
        <end position="13"/>
    </location>
    <ligand>
        <name>ATP</name>
        <dbReference type="ChEBI" id="CHEBI:30616"/>
    </ligand>
</feature>
<gene>
    <name evidence="16" type="primary">coaX</name>
    <name evidence="17" type="ORF">GPA21_08285</name>
</gene>
<comment type="catalytic activity">
    <reaction evidence="1 16">
        <text>(R)-pantothenate + ATP = (R)-4'-phosphopantothenate + ADP + H(+)</text>
        <dbReference type="Rhea" id="RHEA:16373"/>
        <dbReference type="ChEBI" id="CHEBI:10986"/>
        <dbReference type="ChEBI" id="CHEBI:15378"/>
        <dbReference type="ChEBI" id="CHEBI:29032"/>
        <dbReference type="ChEBI" id="CHEBI:30616"/>
        <dbReference type="ChEBI" id="CHEBI:456216"/>
        <dbReference type="EC" id="2.7.1.33"/>
    </reaction>
</comment>
<feature type="binding site" evidence="16">
    <location>
        <position position="172"/>
    </location>
    <ligand>
        <name>substrate</name>
    </ligand>
</feature>
<dbReference type="CDD" id="cd24015">
    <property type="entry name" value="ASKHA_NBD_PanK-III"/>
    <property type="match status" value="1"/>
</dbReference>
<dbReference type="NCBIfam" id="TIGR00671">
    <property type="entry name" value="baf"/>
    <property type="match status" value="1"/>
</dbReference>
<evidence type="ECO:0000313" key="17">
    <source>
        <dbReference type="EMBL" id="NMG02970.1"/>
    </source>
</evidence>
<evidence type="ECO:0000256" key="3">
    <source>
        <dbReference type="ARBA" id="ARBA00004496"/>
    </source>
</evidence>
<evidence type="ECO:0000256" key="14">
    <source>
        <dbReference type="ARBA" id="ARBA00038036"/>
    </source>
</evidence>
<keyword evidence="10 16" id="KW-0418">Kinase</keyword>
<dbReference type="HAMAP" id="MF_01274">
    <property type="entry name" value="Pantothen_kinase_3"/>
    <property type="match status" value="1"/>
</dbReference>
<keyword evidence="12 16" id="KW-0630">Potassium</keyword>
<comment type="cofactor">
    <cofactor evidence="2">
        <name>K(+)</name>
        <dbReference type="ChEBI" id="CHEBI:29103"/>
    </cofactor>
</comment>